<reference evidence="1 2" key="1">
    <citation type="journal article" date="2022" name="Nat. Plants">
        <title>Genomes of leafy and leafless Platanthera orchids illuminate the evolution of mycoheterotrophy.</title>
        <authorList>
            <person name="Li M.H."/>
            <person name="Liu K.W."/>
            <person name="Li Z."/>
            <person name="Lu H.C."/>
            <person name="Ye Q.L."/>
            <person name="Zhang D."/>
            <person name="Wang J.Y."/>
            <person name="Li Y.F."/>
            <person name="Zhong Z.M."/>
            <person name="Liu X."/>
            <person name="Yu X."/>
            <person name="Liu D.K."/>
            <person name="Tu X.D."/>
            <person name="Liu B."/>
            <person name="Hao Y."/>
            <person name="Liao X.Y."/>
            <person name="Jiang Y.T."/>
            <person name="Sun W.H."/>
            <person name="Chen J."/>
            <person name="Chen Y.Q."/>
            <person name="Ai Y."/>
            <person name="Zhai J.W."/>
            <person name="Wu S.S."/>
            <person name="Zhou Z."/>
            <person name="Hsiao Y.Y."/>
            <person name="Wu W.L."/>
            <person name="Chen Y.Y."/>
            <person name="Lin Y.F."/>
            <person name="Hsu J.L."/>
            <person name="Li C.Y."/>
            <person name="Wang Z.W."/>
            <person name="Zhao X."/>
            <person name="Zhong W.Y."/>
            <person name="Ma X.K."/>
            <person name="Ma L."/>
            <person name="Huang J."/>
            <person name="Chen G.Z."/>
            <person name="Huang M.Z."/>
            <person name="Huang L."/>
            <person name="Peng D.H."/>
            <person name="Luo Y.B."/>
            <person name="Zou S.Q."/>
            <person name="Chen S.P."/>
            <person name="Lan S."/>
            <person name="Tsai W.C."/>
            <person name="Van de Peer Y."/>
            <person name="Liu Z.J."/>
        </authorList>
    </citation>
    <scope>NUCLEOTIDE SEQUENCE [LARGE SCALE GENOMIC DNA]</scope>
    <source>
        <strain evidence="1">Lor288</strain>
    </source>
</reference>
<dbReference type="EMBL" id="JBBWWR010000020">
    <property type="protein sequence ID" value="KAK8939541.1"/>
    <property type="molecule type" value="Genomic_DNA"/>
</dbReference>
<comment type="caution">
    <text evidence="1">The sequence shown here is derived from an EMBL/GenBank/DDBJ whole genome shotgun (WGS) entry which is preliminary data.</text>
</comment>
<name>A0ABR2LEW1_9ASPA</name>
<accession>A0ABR2LEW1</accession>
<gene>
    <name evidence="1" type="ORF">KSP40_PGU009937</name>
</gene>
<evidence type="ECO:0008006" key="3">
    <source>
        <dbReference type="Google" id="ProtNLM"/>
    </source>
</evidence>
<dbReference type="Gene3D" id="2.60.120.330">
    <property type="entry name" value="B-lactam Antibiotic, Isopenicillin N Synthase, Chain"/>
    <property type="match status" value="1"/>
</dbReference>
<evidence type="ECO:0000313" key="1">
    <source>
        <dbReference type="EMBL" id="KAK8939541.1"/>
    </source>
</evidence>
<sequence length="68" mass="7523">MGIYGCGAHSDYGLITLLATDDVVGLQVTWEIVICKDKDARPQIWEFVPPLKGCELTEEDRTLNTLIG</sequence>
<dbReference type="InterPro" id="IPR027443">
    <property type="entry name" value="IPNS-like_sf"/>
</dbReference>
<proteinExistence type="predicted"/>
<organism evidence="1 2">
    <name type="scientific">Platanthera guangdongensis</name>
    <dbReference type="NCBI Taxonomy" id="2320717"/>
    <lineage>
        <taxon>Eukaryota</taxon>
        <taxon>Viridiplantae</taxon>
        <taxon>Streptophyta</taxon>
        <taxon>Embryophyta</taxon>
        <taxon>Tracheophyta</taxon>
        <taxon>Spermatophyta</taxon>
        <taxon>Magnoliopsida</taxon>
        <taxon>Liliopsida</taxon>
        <taxon>Asparagales</taxon>
        <taxon>Orchidaceae</taxon>
        <taxon>Orchidoideae</taxon>
        <taxon>Orchideae</taxon>
        <taxon>Orchidinae</taxon>
        <taxon>Platanthera</taxon>
    </lineage>
</organism>
<protein>
    <recommendedName>
        <fullName evidence="3">Isopenicillin N synthase-like Fe(2+) 2OG dioxygenase domain-containing protein</fullName>
    </recommendedName>
</protein>
<dbReference type="SUPFAM" id="SSF51197">
    <property type="entry name" value="Clavaminate synthase-like"/>
    <property type="match status" value="1"/>
</dbReference>
<dbReference type="Proteomes" id="UP001412067">
    <property type="component" value="Unassembled WGS sequence"/>
</dbReference>
<keyword evidence="2" id="KW-1185">Reference proteome</keyword>
<evidence type="ECO:0000313" key="2">
    <source>
        <dbReference type="Proteomes" id="UP001412067"/>
    </source>
</evidence>